<dbReference type="InterPro" id="IPR026444">
    <property type="entry name" value="Secre_tail"/>
</dbReference>
<reference evidence="2" key="1">
    <citation type="submission" date="2018-05" db="EMBL/GenBank/DDBJ databases">
        <authorList>
            <person name="Lanie J.A."/>
            <person name="Ng W.-L."/>
            <person name="Kazmierczak K.M."/>
            <person name="Andrzejewski T.M."/>
            <person name="Davidsen T.M."/>
            <person name="Wayne K.J."/>
            <person name="Tettelin H."/>
            <person name="Glass J.I."/>
            <person name="Rusch D."/>
            <person name="Podicherti R."/>
            <person name="Tsui H.-C.T."/>
            <person name="Winkler M.E."/>
        </authorList>
    </citation>
    <scope>NUCLEOTIDE SEQUENCE</scope>
</reference>
<dbReference type="EMBL" id="UINC01025449">
    <property type="protein sequence ID" value="SVB01051.1"/>
    <property type="molecule type" value="Genomic_DNA"/>
</dbReference>
<dbReference type="AlphaFoldDB" id="A0A382AID7"/>
<dbReference type="SUPFAM" id="SSF51445">
    <property type="entry name" value="(Trans)glycosidases"/>
    <property type="match status" value="1"/>
</dbReference>
<accession>A0A382AID7</accession>
<dbReference type="Gene3D" id="2.60.40.4070">
    <property type="match status" value="1"/>
</dbReference>
<feature type="domain" description="Secretion system C-terminal sorting" evidence="1">
    <location>
        <begin position="637"/>
        <end position="713"/>
    </location>
</feature>
<sequence>MKHYIIGFIFLFFNLLTSQISVSLDNGNTREVPLFGLANSSMRYNDYEDSGIEYDFGEPDFDSAALCINPHVLTFPGATPCYFDWTSGWVLPQDSIINYVNILDTIGEGLYYADSLDDYSEAETPGDYFFEISNRDYEWWENADGSWNQINIGLGAFTNFIDNDGIEGTFVPNMLTSGIDTNMSLIRRGLEGWNDASDDAPQNVQVPFKYIELGNEFYLRGGGDKWIDDNNNFMYDVGEEFTANGDKDNDGFFDPGRFEFIYPSPQSFGEKCNEYIDSLSVILPNAKFAISSKNKPNDPRSNDWTRQVLMQLNESLIDTIHLSWHEYLRFEKKEDGEGNQDTLNAEQVMAFAQFRHEDMITDSGMDPETIAALEDELNLNIKLWLTESAFREIGEKPWILKWAQSLVNIQNYSLMLRIPYLEIIMLNALHGWYSTSAINHGNHFPDEVPPYVDQDSCSPYGRTATAFSIYFWNFISEGMTHMQELIFEDTNGDHLGVISENPFEGQDADSNQSPDSGYVYSYLLGWKLFNADESIQRALITNVAGESKTLQFNGSSGFTTNIRRISITSQNESNDPSIDQYINGDGDLTFDTVLVDFSTGLDQEIVIPAYSVVLFEEVEPLAITAPTIPGDYNLHSVYPNPFNPVTTIAYEVPNTSQVTIKVYDISGREVAQLVNSEIAQGFHTIDWNATNHASGAYFVKMVAGSFVQTRKMILLK</sequence>
<evidence type="ECO:0000313" key="2">
    <source>
        <dbReference type="EMBL" id="SVB01051.1"/>
    </source>
</evidence>
<organism evidence="2">
    <name type="scientific">marine metagenome</name>
    <dbReference type="NCBI Taxonomy" id="408172"/>
    <lineage>
        <taxon>unclassified sequences</taxon>
        <taxon>metagenomes</taxon>
        <taxon>ecological metagenomes</taxon>
    </lineage>
</organism>
<dbReference type="Gene3D" id="3.20.20.80">
    <property type="entry name" value="Glycosidases"/>
    <property type="match status" value="1"/>
</dbReference>
<dbReference type="InterPro" id="IPR017853">
    <property type="entry name" value="GH"/>
</dbReference>
<name>A0A382AID7_9ZZZZ</name>
<gene>
    <name evidence="2" type="ORF">METZ01_LOCUS153905</name>
</gene>
<dbReference type="NCBIfam" id="TIGR04183">
    <property type="entry name" value="Por_Secre_tail"/>
    <property type="match status" value="1"/>
</dbReference>
<protein>
    <recommendedName>
        <fullName evidence="1">Secretion system C-terminal sorting domain-containing protein</fullName>
    </recommendedName>
</protein>
<proteinExistence type="predicted"/>
<dbReference type="Pfam" id="PF18962">
    <property type="entry name" value="Por_Secre_tail"/>
    <property type="match status" value="1"/>
</dbReference>
<evidence type="ECO:0000259" key="1">
    <source>
        <dbReference type="Pfam" id="PF18962"/>
    </source>
</evidence>